<dbReference type="Pfam" id="PF05970">
    <property type="entry name" value="PIF1"/>
    <property type="match status" value="1"/>
</dbReference>
<feature type="domain" description="Replication protein A 70 kDa DNA-binding subunit B/D first OB fold" evidence="3">
    <location>
        <begin position="1428"/>
        <end position="1531"/>
    </location>
</feature>
<dbReference type="Pfam" id="PF14214">
    <property type="entry name" value="Helitron_like_N"/>
    <property type="match status" value="1"/>
</dbReference>
<keyword evidence="8" id="KW-1185">Reference proteome</keyword>
<comment type="cofactor">
    <cofactor evidence="1">
        <name>Mg(2+)</name>
        <dbReference type="ChEBI" id="CHEBI:18420"/>
    </cofactor>
</comment>
<dbReference type="InterPro" id="IPR010285">
    <property type="entry name" value="DNA_helicase_pif1-like_DEAD"/>
</dbReference>
<keyword evidence="1" id="KW-0378">Hydrolase</keyword>
<evidence type="ECO:0000313" key="7">
    <source>
        <dbReference type="EMBL" id="WVZ72862.1"/>
    </source>
</evidence>
<keyword evidence="1" id="KW-0227">DNA damage</keyword>
<dbReference type="SUPFAM" id="SSF50249">
    <property type="entry name" value="Nucleic acid-binding proteins"/>
    <property type="match status" value="2"/>
</dbReference>
<feature type="region of interest" description="Disordered" evidence="2">
    <location>
        <begin position="1856"/>
        <end position="1889"/>
    </location>
</feature>
<evidence type="ECO:0000259" key="4">
    <source>
        <dbReference type="Pfam" id="PF05970"/>
    </source>
</evidence>
<dbReference type="Pfam" id="PF21530">
    <property type="entry name" value="Pif1_2B_dom"/>
    <property type="match status" value="1"/>
</dbReference>
<keyword evidence="1" id="KW-0233">DNA recombination</keyword>
<gene>
    <name evidence="7" type="ORF">U9M48_021255</name>
</gene>
<dbReference type="EMBL" id="CP144748">
    <property type="protein sequence ID" value="WVZ72862.1"/>
    <property type="molecule type" value="Genomic_DNA"/>
</dbReference>
<sequence>MLSYCVRIADGALYVPPSTSPAERRKKRRKYLDQQRLASRASYPSRSYCGSPDYKCQHCGAMFWLRERVRSDSSVRDGRVIYNNCCKGGKVRIPPFRPRPEPLGSLARFHGDARSNKFMKNIRQYNCLFAFTSMGAKIDRSMNDGRGPPVFKISGQVHHRIGSLLPNHGTPPKFIQLYIYDTANEVRNRLHALNPEERPREPLDPKIVEELAKMLDDHNPFAKQFRLARDRLAEHGDEEFIVRIVGAREGDPVQYSLPTTDQLAMLVVGDFTLDTFKRDIVIQARDGELRQISALHPAFMALQYPLLFPFGERGFQVGVLYNGVTDPGKNAHVKMTPQDYYRFNFHYKPSQPNPWLCYGALSSQAKVDARACIDENRLWYIIKNQKKIRMENVQGIADAVGRGCTDGSEIGKPTVLPASHIGGRRYMIQNYHDAIAICRVYGPPDFFTTFTCNPKWVEISEAIACEPGQKPTDRADVVVRVYHMKLEELMQDVKDGTAFGPVTAVLHTVEFQKRGLPHAHIILWVAQDTSQPSPAFIDKFISAEIPDPDEDPLGYALVAEHMIHGPCGPSYETCPCMKNGKCSKGFPKTFEEETILDEGGFTKYKRPNNGRYVDKGGARLDNRWVVPYNMYLLKKFQAHINVEWCNKSIFIKYLFKYVTKGPDCGKVYIERVRRGEDAPYDSETQTINEVKEYLDCRYICEQDACWRVFGFDIHRHYPPVERLPVHLPDENFITYDADANMADIVSEEFLRKTMLTEWFVANQTCLAARCLTYCEFPGKWRWDSQCRSWQPRKLGGKIGRLYYVHPTVGERYYLRMLLLVVRGAQSYEDIRTFNNTRYDTFKQACEARGLLGDDQEWYDAFDEAAAWATSSQLRQLFVTMLLFCEVNDEYSFFEKVWRFLADDIQYRVRAAMDNTQYQIPDTQLKDCLLDDLSELSARNGGRMRDHNLPARSDVSQIPCGNRLIEQELSYDLGSLLVESDRLVGSLNSEQLAAFTSITDSVMSGAPGVASLLLPGGRTAHSRFKIPCDLDDGTICDVRRGSMLAELIESTALVIWDEALMTHRRAFEALDRTFRDLMSRQSETAATQVFGGKVVVLGGDLRQILPVIEGGTRPQVVNAAIVNSPLWSDVTVLSLNINMRLSSPSLSSEAQQEIARFSQWVLDIGEGKVEAVARDGEDEPTWIKIPHELLLMTTEDKVSCIVESVYADLPTRYSDPSYLHARAVLTPTNEIADTVNSHVVSLIPGAEKEYLSCDKIAKNQGTHESYDVLYPVEFLNSLNSNNFPQHHIVLKKGVPIMLLRNLNQSGGLCNGTRLIVTELGEMMIEAKIMTGIHMGDVVHIPRVCLTLSNLKLPFALQRRQFPIKGQTLTDVGLYLKRPVFSHGQLYVAISRVTSKHGLKILIEDDDGQCTDQTRNIVYHEIIAAIRMMFDLLPSLRPRAKHATVCVRISRRWEYRGGTDDGPIGHVDLVLIDEKGNAMYAEIPGPEVETKAPLILEGGVYVISRFKVSNAKSGYRPVPGQFMIEFTCYTRIDPMREDVPDFPEYTYHLTSFADLPSHVGDTRNFIDVIGTLVEVSKLRTVHLPNKPAPTLTRDIVLMGISNTDMKVTLWGHRASDFIIHDVYDANDPKPVVVLLVGCLMKSFQACRWYFNPTIPEAEPFYSRLQHQRIEIRHVDAPAAEQTQRQPLAAPETMFLRDLESIDPYDFPLLNHRTVVIYRYKLCFIATDGTAEAQMICFGDAGRRVVGKPVQQILRTAKSSDGLPPDIAGVVSLKFTFDIALTQQSYYRSEKQYQVNSVVISHGRERALPVTPPAASGAPYVTSQVTTPRASGALSVASKVANMGVGETSIVAVVQGSERPAPASPVLTNSASSKDMKTPPPPSETIDTPVQKTEARVTLPKSKHPSARKRLRLAEEPEDVATDADTKVQKEEAAMGATTVDKRLPSLQMVSAALQWGAAEISDQQETTSLLRFLPVLSSPHAWNMAVPRHIDDEDLLPKVPAVIAVDRKEIFGRAASRLSLSVLNEQTLDIDANTFLSVIEIDNVPTRSSLTRHKKQFYGKFATTEHVALQSAYHAALKYLEEEKFIVVDDYNHEHVVGLEKQYFYSASWAMLFEETSDSLRAAVHKKNAALYELLSSVQHICEDHSAIAPMLPAPEASSQVHTEQPVGGVPTRGNTASLIELRDRLLHLTQEAAKEKWPLPLAIQPSDKQLPKPIRDQ</sequence>
<evidence type="ECO:0000313" key="8">
    <source>
        <dbReference type="Proteomes" id="UP001341281"/>
    </source>
</evidence>
<name>A0AAQ3TIP1_PASNO</name>
<keyword evidence="1" id="KW-0234">DNA repair</keyword>
<evidence type="ECO:0000259" key="5">
    <source>
        <dbReference type="Pfam" id="PF14214"/>
    </source>
</evidence>
<feature type="domain" description="Helitron helicase-like" evidence="5">
    <location>
        <begin position="340"/>
        <end position="523"/>
    </location>
</feature>
<dbReference type="GO" id="GO:0043139">
    <property type="term" value="F:5'-3' DNA helicase activity"/>
    <property type="evidence" value="ECO:0007669"/>
    <property type="project" value="UniProtKB-EC"/>
</dbReference>
<dbReference type="InterPro" id="IPR003871">
    <property type="entry name" value="RFA1B/D_OB_1st"/>
</dbReference>
<dbReference type="GO" id="GO:0016787">
    <property type="term" value="F:hydrolase activity"/>
    <property type="evidence" value="ECO:0007669"/>
    <property type="project" value="UniProtKB-KW"/>
</dbReference>
<dbReference type="CDD" id="cd04480">
    <property type="entry name" value="RPA1_DBD_A_like"/>
    <property type="match status" value="1"/>
</dbReference>
<feature type="domain" description="DNA helicase Pif1-like DEAD-box helicase" evidence="4">
    <location>
        <begin position="1005"/>
        <end position="1171"/>
    </location>
</feature>
<dbReference type="SUPFAM" id="SSF52540">
    <property type="entry name" value="P-loop containing nucleoside triphosphate hydrolases"/>
    <property type="match status" value="1"/>
</dbReference>
<keyword evidence="1" id="KW-0067">ATP-binding</keyword>
<dbReference type="InterPro" id="IPR027417">
    <property type="entry name" value="P-loop_NTPase"/>
</dbReference>
<dbReference type="CDD" id="cd04481">
    <property type="entry name" value="RPA1_DBD_B_like"/>
    <property type="match status" value="1"/>
</dbReference>
<dbReference type="EC" id="5.6.2.3" evidence="1"/>
<keyword evidence="1" id="KW-0547">Nucleotide-binding</keyword>
<evidence type="ECO:0000259" key="3">
    <source>
        <dbReference type="Pfam" id="PF02721"/>
    </source>
</evidence>
<feature type="domain" description="DNA helicase Pif1-like 2B" evidence="6">
    <location>
        <begin position="1272"/>
        <end position="1318"/>
    </location>
</feature>
<dbReference type="Gene3D" id="3.40.50.300">
    <property type="entry name" value="P-loop containing nucleotide triphosphate hydrolases"/>
    <property type="match status" value="1"/>
</dbReference>
<dbReference type="GO" id="GO:0006281">
    <property type="term" value="P:DNA repair"/>
    <property type="evidence" value="ECO:0007669"/>
    <property type="project" value="UniProtKB-KW"/>
</dbReference>
<keyword evidence="1" id="KW-0347">Helicase</keyword>
<dbReference type="GO" id="GO:0006310">
    <property type="term" value="P:DNA recombination"/>
    <property type="evidence" value="ECO:0007669"/>
    <property type="project" value="UniProtKB-KW"/>
</dbReference>
<dbReference type="InterPro" id="IPR012340">
    <property type="entry name" value="NA-bd_OB-fold"/>
</dbReference>
<evidence type="ECO:0000256" key="2">
    <source>
        <dbReference type="SAM" id="MobiDB-lite"/>
    </source>
</evidence>
<organism evidence="7 8">
    <name type="scientific">Paspalum notatum var. saurae</name>
    <dbReference type="NCBI Taxonomy" id="547442"/>
    <lineage>
        <taxon>Eukaryota</taxon>
        <taxon>Viridiplantae</taxon>
        <taxon>Streptophyta</taxon>
        <taxon>Embryophyta</taxon>
        <taxon>Tracheophyta</taxon>
        <taxon>Spermatophyta</taxon>
        <taxon>Magnoliopsida</taxon>
        <taxon>Liliopsida</taxon>
        <taxon>Poales</taxon>
        <taxon>Poaceae</taxon>
        <taxon>PACMAD clade</taxon>
        <taxon>Panicoideae</taxon>
        <taxon>Andropogonodae</taxon>
        <taxon>Paspaleae</taxon>
        <taxon>Paspalinae</taxon>
        <taxon>Paspalum</taxon>
    </lineage>
</organism>
<dbReference type="InterPro" id="IPR049163">
    <property type="entry name" value="Pif1-like_2B_dom"/>
</dbReference>
<dbReference type="Proteomes" id="UP001341281">
    <property type="component" value="Chromosome 04"/>
</dbReference>
<accession>A0AAQ3TIP1</accession>
<proteinExistence type="inferred from homology"/>
<comment type="similarity">
    <text evidence="1">Belongs to the helicase family.</text>
</comment>
<reference evidence="7 8" key="1">
    <citation type="submission" date="2024-02" db="EMBL/GenBank/DDBJ databases">
        <title>High-quality chromosome-scale genome assembly of Pensacola bahiagrass (Paspalum notatum Flugge var. saurae).</title>
        <authorList>
            <person name="Vega J.M."/>
            <person name="Podio M."/>
            <person name="Orjuela J."/>
            <person name="Siena L.A."/>
            <person name="Pessino S.C."/>
            <person name="Combes M.C."/>
            <person name="Mariac C."/>
            <person name="Albertini E."/>
            <person name="Pupilli F."/>
            <person name="Ortiz J.P.A."/>
            <person name="Leblanc O."/>
        </authorList>
    </citation>
    <scope>NUCLEOTIDE SEQUENCE [LARGE SCALE GENOMIC DNA]</scope>
    <source>
        <strain evidence="7">R1</strain>
        <tissue evidence="7">Leaf</tissue>
    </source>
</reference>
<dbReference type="PANTHER" id="PTHR10492">
    <property type="match status" value="1"/>
</dbReference>
<evidence type="ECO:0000256" key="1">
    <source>
        <dbReference type="RuleBase" id="RU363044"/>
    </source>
</evidence>
<evidence type="ECO:0000259" key="6">
    <source>
        <dbReference type="Pfam" id="PF21530"/>
    </source>
</evidence>
<dbReference type="PANTHER" id="PTHR10492:SF90">
    <property type="entry name" value="ATP-DEPENDENT DNA HELICASE"/>
    <property type="match status" value="1"/>
</dbReference>
<dbReference type="GO" id="GO:0000723">
    <property type="term" value="P:telomere maintenance"/>
    <property type="evidence" value="ECO:0007669"/>
    <property type="project" value="InterPro"/>
</dbReference>
<dbReference type="Gene3D" id="2.40.50.140">
    <property type="entry name" value="Nucleic acid-binding proteins"/>
    <property type="match status" value="3"/>
</dbReference>
<dbReference type="InterPro" id="IPR025476">
    <property type="entry name" value="Helitron_helicase-like"/>
</dbReference>
<dbReference type="GO" id="GO:0005524">
    <property type="term" value="F:ATP binding"/>
    <property type="evidence" value="ECO:0007669"/>
    <property type="project" value="UniProtKB-KW"/>
</dbReference>
<protein>
    <recommendedName>
        <fullName evidence="1">ATP-dependent DNA helicase</fullName>
        <ecNumber evidence="1">5.6.2.3</ecNumber>
    </recommendedName>
</protein>
<dbReference type="Pfam" id="PF02721">
    <property type="entry name" value="DUF223"/>
    <property type="match status" value="1"/>
</dbReference>
<comment type="catalytic activity">
    <reaction evidence="1">
        <text>ATP + H2O = ADP + phosphate + H(+)</text>
        <dbReference type="Rhea" id="RHEA:13065"/>
        <dbReference type="ChEBI" id="CHEBI:15377"/>
        <dbReference type="ChEBI" id="CHEBI:15378"/>
        <dbReference type="ChEBI" id="CHEBI:30616"/>
        <dbReference type="ChEBI" id="CHEBI:43474"/>
        <dbReference type="ChEBI" id="CHEBI:456216"/>
        <dbReference type="EC" id="5.6.2.3"/>
    </reaction>
</comment>